<name>A0AA36HFE4_CYLNA</name>
<dbReference type="PROSITE" id="PS51156">
    <property type="entry name" value="ELM2"/>
    <property type="match status" value="1"/>
</dbReference>
<dbReference type="EMBL" id="CATQJL010000326">
    <property type="protein sequence ID" value="CAJ0609162.1"/>
    <property type="molecule type" value="Genomic_DNA"/>
</dbReference>
<accession>A0AA36HFE4</accession>
<evidence type="ECO:0000313" key="3">
    <source>
        <dbReference type="EMBL" id="CAJ0609162.1"/>
    </source>
</evidence>
<reference evidence="3" key="1">
    <citation type="submission" date="2023-07" db="EMBL/GenBank/DDBJ databases">
        <authorList>
            <consortium name="CYATHOMIX"/>
        </authorList>
    </citation>
    <scope>NUCLEOTIDE SEQUENCE</scope>
    <source>
        <strain evidence="3">N/A</strain>
    </source>
</reference>
<comment type="caution">
    <text evidence="3">The sequence shown here is derived from an EMBL/GenBank/DDBJ whole genome shotgun (WGS) entry which is preliminary data.</text>
</comment>
<feature type="domain" description="ELM2" evidence="2">
    <location>
        <begin position="4"/>
        <end position="91"/>
    </location>
</feature>
<protein>
    <recommendedName>
        <fullName evidence="2">ELM2 domain-containing protein</fullName>
    </recommendedName>
</protein>
<keyword evidence="1" id="KW-0539">Nucleus</keyword>
<dbReference type="InterPro" id="IPR000949">
    <property type="entry name" value="ELM2_dom"/>
</dbReference>
<dbReference type="Proteomes" id="UP001176961">
    <property type="component" value="Unassembled WGS sequence"/>
</dbReference>
<sequence length="208" mass="24106">MCRRRQPVREIEGASHQAEVGDDVYDISEAASERDRDVQLWGSDCHLSDNQIRKYMVEAEKNNMPPEKAHEILAYCKFDTSKALKICQNFVVPDLFSDYEKRVVQCAVRGEKFDMLSVPDPSQRSRLLKDLLPQQSRRAIMDYYYKNKHNNFEFECRMDDLSPTDESDESGKGDAPKKTNRICQSFLNCVGETTPFELQEYPSSPKME</sequence>
<proteinExistence type="predicted"/>
<evidence type="ECO:0000259" key="2">
    <source>
        <dbReference type="PROSITE" id="PS51156"/>
    </source>
</evidence>
<gene>
    <name evidence="3" type="ORF">CYNAS_LOCUS21145</name>
</gene>
<evidence type="ECO:0000313" key="4">
    <source>
        <dbReference type="Proteomes" id="UP001176961"/>
    </source>
</evidence>
<keyword evidence="4" id="KW-1185">Reference proteome</keyword>
<evidence type="ECO:0000256" key="1">
    <source>
        <dbReference type="ARBA" id="ARBA00023242"/>
    </source>
</evidence>
<organism evidence="3 4">
    <name type="scientific">Cylicocyclus nassatus</name>
    <name type="common">Nematode worm</name>
    <dbReference type="NCBI Taxonomy" id="53992"/>
    <lineage>
        <taxon>Eukaryota</taxon>
        <taxon>Metazoa</taxon>
        <taxon>Ecdysozoa</taxon>
        <taxon>Nematoda</taxon>
        <taxon>Chromadorea</taxon>
        <taxon>Rhabditida</taxon>
        <taxon>Rhabditina</taxon>
        <taxon>Rhabditomorpha</taxon>
        <taxon>Strongyloidea</taxon>
        <taxon>Strongylidae</taxon>
        <taxon>Cylicocyclus</taxon>
    </lineage>
</organism>
<dbReference type="AlphaFoldDB" id="A0AA36HFE4"/>